<reference evidence="2 3" key="1">
    <citation type="journal article" date="2020" name="Microorganisms">
        <title>Osmotic Adaptation and Compatible Solute Biosynthesis of Phototrophic Bacteria as Revealed from Genome Analyses.</title>
        <authorList>
            <person name="Imhoff J.F."/>
            <person name="Rahn T."/>
            <person name="Kunzel S."/>
            <person name="Keller A."/>
            <person name="Neulinger S.C."/>
        </authorList>
    </citation>
    <scope>NUCLEOTIDE SEQUENCE [LARGE SCALE GENOMIC DNA]</scope>
    <source>
        <strain evidence="2 3">DSM 9895</strain>
    </source>
</reference>
<dbReference type="Proteomes" id="UP001296873">
    <property type="component" value="Unassembled WGS sequence"/>
</dbReference>
<evidence type="ECO:0000313" key="2">
    <source>
        <dbReference type="EMBL" id="MBK1670797.1"/>
    </source>
</evidence>
<evidence type="ECO:0000313" key="3">
    <source>
        <dbReference type="Proteomes" id="UP001296873"/>
    </source>
</evidence>
<dbReference type="InterPro" id="IPR016410">
    <property type="entry name" value="Phage_imm"/>
</dbReference>
<gene>
    <name evidence="2" type="ORF">CKO28_22530</name>
</gene>
<sequence length="78" mass="8529">MDLGGWTLLLLVVLYFVPLSLAVWRGHPKAMAIMGVNIALGWTVVGWLIALIWSLTGPNYRYAPKTQYLDDDGGQPGG</sequence>
<protein>
    <recommendedName>
        <fullName evidence="4">Superinfection immunity protein</fullName>
    </recommendedName>
</protein>
<organism evidence="2 3">
    <name type="scientific">Rhodovibrio sodomensis</name>
    <dbReference type="NCBI Taxonomy" id="1088"/>
    <lineage>
        <taxon>Bacteria</taxon>
        <taxon>Pseudomonadati</taxon>
        <taxon>Pseudomonadota</taxon>
        <taxon>Alphaproteobacteria</taxon>
        <taxon>Rhodospirillales</taxon>
        <taxon>Rhodovibrionaceae</taxon>
        <taxon>Rhodovibrio</taxon>
    </lineage>
</organism>
<dbReference type="EMBL" id="NRRL01000117">
    <property type="protein sequence ID" value="MBK1670797.1"/>
    <property type="molecule type" value="Genomic_DNA"/>
</dbReference>
<proteinExistence type="predicted"/>
<comment type="caution">
    <text evidence="2">The sequence shown here is derived from an EMBL/GenBank/DDBJ whole genome shotgun (WGS) entry which is preliminary data.</text>
</comment>
<evidence type="ECO:0008006" key="4">
    <source>
        <dbReference type="Google" id="ProtNLM"/>
    </source>
</evidence>
<feature type="transmembrane region" description="Helical" evidence="1">
    <location>
        <begin position="6"/>
        <end position="24"/>
    </location>
</feature>
<keyword evidence="1" id="KW-0812">Transmembrane</keyword>
<accession>A0ABS1DK04</accession>
<keyword evidence="1" id="KW-1133">Transmembrane helix</keyword>
<feature type="transmembrane region" description="Helical" evidence="1">
    <location>
        <begin position="36"/>
        <end position="55"/>
    </location>
</feature>
<dbReference type="Pfam" id="PF14373">
    <property type="entry name" value="Imm_superinfect"/>
    <property type="match status" value="1"/>
</dbReference>
<name>A0ABS1DK04_9PROT</name>
<keyword evidence="1" id="KW-0472">Membrane</keyword>
<keyword evidence="3" id="KW-1185">Reference proteome</keyword>
<dbReference type="RefSeq" id="WP_200343245.1">
    <property type="nucleotide sequence ID" value="NZ_NRRL01000117.1"/>
</dbReference>
<evidence type="ECO:0000256" key="1">
    <source>
        <dbReference type="SAM" id="Phobius"/>
    </source>
</evidence>